<evidence type="ECO:0000313" key="5">
    <source>
        <dbReference type="WBParaSite" id="GPUH_0000834401-mRNA-1"/>
    </source>
</evidence>
<evidence type="ECO:0000313" key="4">
    <source>
        <dbReference type="WBParaSite" id="GPUH_0000834301-mRNA-1"/>
    </source>
</evidence>
<proteinExistence type="predicted"/>
<reference evidence="4 5" key="1">
    <citation type="submission" date="2016-06" db="UniProtKB">
        <authorList>
            <consortium name="WormBaseParasite"/>
        </authorList>
    </citation>
    <scope>IDENTIFICATION</scope>
</reference>
<gene>
    <name evidence="1" type="ORF">GPUH_LOCUS8334</name>
    <name evidence="2" type="ORF">GPUH_LOCUS8335</name>
</gene>
<dbReference type="WBParaSite" id="GPUH_0000834401-mRNA-1">
    <property type="protein sequence ID" value="GPUH_0000834401-mRNA-1"/>
    <property type="gene ID" value="GPUH_0000834401"/>
</dbReference>
<sequence>MHLNHELYAKLENLWLNQAIAEEVVNQYEIDHRNIGFEWQHF</sequence>
<dbReference type="Proteomes" id="UP000271098">
    <property type="component" value="Unassembled WGS sequence"/>
</dbReference>
<evidence type="ECO:0000313" key="3">
    <source>
        <dbReference type="Proteomes" id="UP000271098"/>
    </source>
</evidence>
<dbReference type="AlphaFoldDB" id="A0A183DHZ3"/>
<dbReference type="EMBL" id="UYRT01024001">
    <property type="protein sequence ID" value="VDK61903.1"/>
    <property type="molecule type" value="Genomic_DNA"/>
</dbReference>
<accession>A0A183DHZ3</accession>
<keyword evidence="3" id="KW-1185">Reference proteome</keyword>
<reference evidence="1 3" key="2">
    <citation type="submission" date="2018-11" db="EMBL/GenBank/DDBJ databases">
        <authorList>
            <consortium name="Pathogen Informatics"/>
        </authorList>
    </citation>
    <scope>NUCLEOTIDE SEQUENCE [LARGE SCALE GENOMIC DNA]</scope>
</reference>
<evidence type="ECO:0000313" key="1">
    <source>
        <dbReference type="EMBL" id="VDK61903.1"/>
    </source>
</evidence>
<organism evidence="4">
    <name type="scientific">Gongylonema pulchrum</name>
    <dbReference type="NCBI Taxonomy" id="637853"/>
    <lineage>
        <taxon>Eukaryota</taxon>
        <taxon>Metazoa</taxon>
        <taxon>Ecdysozoa</taxon>
        <taxon>Nematoda</taxon>
        <taxon>Chromadorea</taxon>
        <taxon>Rhabditida</taxon>
        <taxon>Spirurina</taxon>
        <taxon>Spiruromorpha</taxon>
        <taxon>Spiruroidea</taxon>
        <taxon>Gongylonematidae</taxon>
        <taxon>Gongylonema</taxon>
    </lineage>
</organism>
<protein>
    <submittedName>
        <fullName evidence="4 5">Transposase</fullName>
    </submittedName>
</protein>
<name>A0A183DHZ3_9BILA</name>
<dbReference type="EMBL" id="UYRT01024008">
    <property type="protein sequence ID" value="VDK61911.1"/>
    <property type="molecule type" value="Genomic_DNA"/>
</dbReference>
<dbReference type="OrthoDB" id="26387at2759"/>
<dbReference type="WBParaSite" id="GPUH_0000834301-mRNA-1">
    <property type="protein sequence ID" value="GPUH_0000834301-mRNA-1"/>
    <property type="gene ID" value="GPUH_0000834301"/>
</dbReference>
<evidence type="ECO:0000313" key="2">
    <source>
        <dbReference type="EMBL" id="VDK61911.1"/>
    </source>
</evidence>